<name>A0A2N5IVE7_9BIFI</name>
<evidence type="ECO:0000313" key="1">
    <source>
        <dbReference type="EMBL" id="PLS25941.1"/>
    </source>
</evidence>
<dbReference type="AlphaFoldDB" id="A0A2N5IVE7"/>
<dbReference type="EMBL" id="NMWV01000001">
    <property type="protein sequence ID" value="PLS25941.1"/>
    <property type="molecule type" value="Genomic_DNA"/>
</dbReference>
<accession>A0A2N5IVE7</accession>
<protein>
    <submittedName>
        <fullName evidence="1">Uncharacterized protein</fullName>
    </submittedName>
</protein>
<reference evidence="1 2" key="1">
    <citation type="submission" date="2017-07" db="EMBL/GenBank/DDBJ databases">
        <title>Bifidobacterium novel species.</title>
        <authorList>
            <person name="Lugli G.A."/>
            <person name="Milani C."/>
            <person name="Duranti S."/>
            <person name="Mangifesta M."/>
        </authorList>
    </citation>
    <scope>NUCLEOTIDE SEQUENCE [LARGE SCALE GENOMIC DNA]</scope>
    <source>
        <strain evidence="1 2">45</strain>
    </source>
</reference>
<organism evidence="1 2">
    <name type="scientific">Bifidobacterium imperatoris</name>
    <dbReference type="NCBI Taxonomy" id="2020965"/>
    <lineage>
        <taxon>Bacteria</taxon>
        <taxon>Bacillati</taxon>
        <taxon>Actinomycetota</taxon>
        <taxon>Actinomycetes</taxon>
        <taxon>Bifidobacteriales</taxon>
        <taxon>Bifidobacteriaceae</taxon>
        <taxon>Bifidobacterium</taxon>
    </lineage>
</organism>
<dbReference type="Proteomes" id="UP000234855">
    <property type="component" value="Unassembled WGS sequence"/>
</dbReference>
<proteinExistence type="predicted"/>
<gene>
    <name evidence="1" type="ORF">Tam1G_0092</name>
</gene>
<evidence type="ECO:0000313" key="2">
    <source>
        <dbReference type="Proteomes" id="UP000234855"/>
    </source>
</evidence>
<comment type="caution">
    <text evidence="1">The sequence shown here is derived from an EMBL/GenBank/DDBJ whole genome shotgun (WGS) entry which is preliminary data.</text>
</comment>
<sequence length="34" mass="4156">MPTNSKYYHTLNMYVNHIHICFFETSVIYSHHNL</sequence>